<evidence type="ECO:0000313" key="3">
    <source>
        <dbReference type="Proteomes" id="UP001182556"/>
    </source>
</evidence>
<reference evidence="2" key="1">
    <citation type="submission" date="2023-02" db="EMBL/GenBank/DDBJ databases">
        <title>Identification and recombinant expression of a fungal hydrolase from Papiliotrema laurentii that hydrolyzes apple cutin and clears colloidal polyester polyurethane.</title>
        <authorList>
            <consortium name="DOE Joint Genome Institute"/>
            <person name="Roman V.A."/>
            <person name="Bojanowski C."/>
            <person name="Crable B.R."/>
            <person name="Wagner D.N."/>
            <person name="Hung C.S."/>
            <person name="Nadeau L.J."/>
            <person name="Schratz L."/>
            <person name="Haridas S."/>
            <person name="Pangilinan J."/>
            <person name="Lipzen A."/>
            <person name="Na H."/>
            <person name="Yan M."/>
            <person name="Ng V."/>
            <person name="Grigoriev I.V."/>
            <person name="Spatafora J.W."/>
            <person name="Barlow D."/>
            <person name="Biffinger J."/>
            <person name="Kelley-Loughnane N."/>
            <person name="Varaljay V.A."/>
            <person name="Crookes-Goodson W.J."/>
        </authorList>
    </citation>
    <scope>NUCLEOTIDE SEQUENCE</scope>
    <source>
        <strain evidence="2">5307AH</strain>
    </source>
</reference>
<organism evidence="2 3">
    <name type="scientific">Papiliotrema laurentii</name>
    <name type="common">Cryptococcus laurentii</name>
    <dbReference type="NCBI Taxonomy" id="5418"/>
    <lineage>
        <taxon>Eukaryota</taxon>
        <taxon>Fungi</taxon>
        <taxon>Dikarya</taxon>
        <taxon>Basidiomycota</taxon>
        <taxon>Agaricomycotina</taxon>
        <taxon>Tremellomycetes</taxon>
        <taxon>Tremellales</taxon>
        <taxon>Rhynchogastremaceae</taxon>
        <taxon>Papiliotrema</taxon>
    </lineage>
</organism>
<dbReference type="Pfam" id="PF00144">
    <property type="entry name" value="Beta-lactamase"/>
    <property type="match status" value="1"/>
</dbReference>
<gene>
    <name evidence="2" type="ORF">DB88DRAFT_499480</name>
</gene>
<dbReference type="SUPFAM" id="SSF56601">
    <property type="entry name" value="beta-lactamase/transpeptidase-like"/>
    <property type="match status" value="1"/>
</dbReference>
<accession>A0AAD9CWT7</accession>
<dbReference type="AlphaFoldDB" id="A0AAD9CWT7"/>
<name>A0AAD9CWT7_PAPLA</name>
<dbReference type="Gene3D" id="3.40.710.10">
    <property type="entry name" value="DD-peptidase/beta-lactamase superfamily"/>
    <property type="match status" value="1"/>
</dbReference>
<dbReference type="InterPro" id="IPR012338">
    <property type="entry name" value="Beta-lactam/transpept-like"/>
</dbReference>
<evidence type="ECO:0000259" key="1">
    <source>
        <dbReference type="Pfam" id="PF00144"/>
    </source>
</evidence>
<feature type="domain" description="Beta-lactamase-related" evidence="1">
    <location>
        <begin position="26"/>
        <end position="381"/>
    </location>
</feature>
<dbReference type="Proteomes" id="UP001182556">
    <property type="component" value="Unassembled WGS sequence"/>
</dbReference>
<dbReference type="PANTHER" id="PTHR43283">
    <property type="entry name" value="BETA-LACTAMASE-RELATED"/>
    <property type="match status" value="1"/>
</dbReference>
<keyword evidence="3" id="KW-1185">Reference proteome</keyword>
<sequence length="410" mass="44163">MPTHLSATAKQQLDALLHSYPGDGRAKASHPGTVVGVINHQGKIIYLEATGPSTVNQPDLLRSDTVFPIFSCTKVITAMAIMHMVERGGIDLDAPASKYVPALADMNIIVDAQDSGVKTAKADVPITTRMLMTHTAGFSYSWYNDDLNKWYKQNPDASGLYSGAPLVSEPGSKFEYGIAMDWAGEVLSAAAGMSLEDYFQEHLFKPLGLTDMTFDPWSKPELNARIATIHAWNIENHTFTTRDYPKHPELPLGKGGSGLFSTATDYLHLLAVLINGGRGANGVQILQPETVEQMFINQLAHTPDQGALGLEVVVPSSDPDIVAIPLTLLPGERKGWGLSFLLNLDDVPGGPRARSAEWGGIGNLSWVADPSSKVAMVVFNSALPYGMPAFVELLQDLHKAVYAAGALVEE</sequence>
<protein>
    <submittedName>
        <fullName evidence="2">Beta-lactamase/transpeptidase-like protein</fullName>
    </submittedName>
</protein>
<evidence type="ECO:0000313" key="2">
    <source>
        <dbReference type="EMBL" id="KAK1921858.1"/>
    </source>
</evidence>
<comment type="caution">
    <text evidence="2">The sequence shown here is derived from an EMBL/GenBank/DDBJ whole genome shotgun (WGS) entry which is preliminary data.</text>
</comment>
<proteinExistence type="predicted"/>
<dbReference type="EMBL" id="JAODAN010000010">
    <property type="protein sequence ID" value="KAK1921858.1"/>
    <property type="molecule type" value="Genomic_DNA"/>
</dbReference>
<dbReference type="InterPro" id="IPR050789">
    <property type="entry name" value="Diverse_Enzym_Activities"/>
</dbReference>
<dbReference type="PANTHER" id="PTHR43283:SF3">
    <property type="entry name" value="BETA-LACTAMASE FAMILY PROTEIN (AFU_ORTHOLOGUE AFUA_5G07500)"/>
    <property type="match status" value="1"/>
</dbReference>
<dbReference type="InterPro" id="IPR001466">
    <property type="entry name" value="Beta-lactam-related"/>
</dbReference>